<sequence length="314" mass="35986">MATTMPGVARRETDELARELIRSLLTECRSVECEYTLEHLLASLVPALVQVAKTWAERGTQTQIQPVNLLARQLYRNNPKFAQSKTKAAREHRRVRELIVEERRALRQKRYDVRFATAVEDELLKLEMWPVEPASGSPCRYVRLHGREITALLDEVEQRTGRHGLRGQLEVVLEVLDVREQRQAEWADFIDAMTTIVKADRPGILSKWLLRELRVKLDLALEDYYGSAEASELIVKALRSGKLTGAGVIRFLEEVRDAALGWEATFEPEEILDARETKCSDLVEILSEDFALIMDAFLDRLANERMKAFNQLSL</sequence>
<organism evidence="1 2">
    <name type="scientific">Hondaea fermentalgiana</name>
    <dbReference type="NCBI Taxonomy" id="2315210"/>
    <lineage>
        <taxon>Eukaryota</taxon>
        <taxon>Sar</taxon>
        <taxon>Stramenopiles</taxon>
        <taxon>Bigyra</taxon>
        <taxon>Labyrinthulomycetes</taxon>
        <taxon>Thraustochytrida</taxon>
        <taxon>Thraustochytriidae</taxon>
        <taxon>Hondaea</taxon>
    </lineage>
</organism>
<dbReference type="AlphaFoldDB" id="A0A2R5GLJ7"/>
<evidence type="ECO:0000313" key="1">
    <source>
        <dbReference type="EMBL" id="GBG31750.1"/>
    </source>
</evidence>
<dbReference type="InParanoid" id="A0A2R5GLJ7"/>
<name>A0A2R5GLJ7_9STRA</name>
<reference evidence="1 2" key="1">
    <citation type="submission" date="2017-12" db="EMBL/GenBank/DDBJ databases">
        <title>Sequencing, de novo assembly and annotation of complete genome of a new Thraustochytrid species, strain FCC1311.</title>
        <authorList>
            <person name="Sedici K."/>
            <person name="Godart F."/>
            <person name="Aiese Cigliano R."/>
            <person name="Sanseverino W."/>
            <person name="Barakat M."/>
            <person name="Ortet P."/>
            <person name="Marechal E."/>
            <person name="Cagnac O."/>
            <person name="Amato A."/>
        </authorList>
    </citation>
    <scope>NUCLEOTIDE SEQUENCE [LARGE SCALE GENOMIC DNA]</scope>
</reference>
<comment type="caution">
    <text evidence="1">The sequence shown here is derived from an EMBL/GenBank/DDBJ whole genome shotgun (WGS) entry which is preliminary data.</text>
</comment>
<gene>
    <name evidence="1" type="ORF">FCC1311_079752</name>
</gene>
<accession>A0A2R5GLJ7</accession>
<evidence type="ECO:0000313" key="2">
    <source>
        <dbReference type="Proteomes" id="UP000241890"/>
    </source>
</evidence>
<dbReference type="Proteomes" id="UP000241890">
    <property type="component" value="Unassembled WGS sequence"/>
</dbReference>
<protein>
    <submittedName>
        <fullName evidence="1">Uncharacterized protein</fullName>
    </submittedName>
</protein>
<dbReference type="EMBL" id="BEYU01000105">
    <property type="protein sequence ID" value="GBG31750.1"/>
    <property type="molecule type" value="Genomic_DNA"/>
</dbReference>
<keyword evidence="2" id="KW-1185">Reference proteome</keyword>
<proteinExistence type="predicted"/>